<protein>
    <recommendedName>
        <fullName evidence="2">dTDP-4-dehydrorhamnose reductase</fullName>
        <ecNumber evidence="2">1.1.1.133</ecNumber>
    </recommendedName>
</protein>
<dbReference type="Proteomes" id="UP001183246">
    <property type="component" value="Unassembled WGS sequence"/>
</dbReference>
<evidence type="ECO:0000256" key="1">
    <source>
        <dbReference type="ARBA" id="ARBA00010944"/>
    </source>
</evidence>
<proteinExistence type="inferred from homology"/>
<dbReference type="Pfam" id="PF04321">
    <property type="entry name" value="RmlD_sub_bind"/>
    <property type="match status" value="1"/>
</dbReference>
<dbReference type="SUPFAM" id="SSF51735">
    <property type="entry name" value="NAD(P)-binding Rossmann-fold domains"/>
    <property type="match status" value="1"/>
</dbReference>
<dbReference type="Gene3D" id="3.90.25.10">
    <property type="entry name" value="UDP-galactose 4-epimerase, domain 1"/>
    <property type="match status" value="1"/>
</dbReference>
<reference evidence="6" key="1">
    <citation type="submission" date="2023-07" db="EMBL/GenBank/DDBJ databases">
        <title>30 novel species of actinomycetes from the DSMZ collection.</title>
        <authorList>
            <person name="Nouioui I."/>
        </authorList>
    </citation>
    <scope>NUCLEOTIDE SEQUENCE [LARGE SCALE GENOMIC DNA]</scope>
    <source>
        <strain evidence="6">DSM 44938</strain>
    </source>
</reference>
<sequence>MTRWLVTGAGGMLGRELLTVLAADPGARVTAASRATLDITDANAVTAAVAGHDLVVNAAAWTDVNGAEAHEAEAVAVNGRAVATLATACAANGARLIHVSTDYVFPGDTATPYAENAPTRPINAYGRSKRAGEEAVAALLPETGHVVRTAWLYGRHGKNFVSTILSRAAAGRTLRVVDDQHGQPTWAAALAERLVELGRRAHAGHAPGGVYHGTAAGRATWFDLARAAVELAGLDPDLVTRGSTRDHAGPAPRPPFSVLAHDRWAAAGLPPMAHWRDMLTTALSGPFPGRPAPDPERHVSTGIGREARS</sequence>
<dbReference type="EC" id="1.1.1.133" evidence="2"/>
<feature type="region of interest" description="Disordered" evidence="3">
    <location>
        <begin position="285"/>
        <end position="309"/>
    </location>
</feature>
<dbReference type="InterPro" id="IPR029903">
    <property type="entry name" value="RmlD-like-bd"/>
</dbReference>
<dbReference type="CDD" id="cd05254">
    <property type="entry name" value="dTDP_HR_like_SDR_e"/>
    <property type="match status" value="1"/>
</dbReference>
<comment type="function">
    <text evidence="2">Catalyzes the reduction of dTDP-6-deoxy-L-lyxo-4-hexulose to yield dTDP-L-rhamnose.</text>
</comment>
<keyword evidence="2" id="KW-0521">NADP</keyword>
<dbReference type="EMBL" id="JAVREL010000020">
    <property type="protein sequence ID" value="MDT0346417.1"/>
    <property type="molecule type" value="Genomic_DNA"/>
</dbReference>
<dbReference type="PANTHER" id="PTHR10491:SF4">
    <property type="entry name" value="METHIONINE ADENOSYLTRANSFERASE 2 SUBUNIT BETA"/>
    <property type="match status" value="1"/>
</dbReference>
<comment type="pathway">
    <text evidence="2">Carbohydrate biosynthesis; dTDP-L-rhamnose biosynthesis.</text>
</comment>
<dbReference type="GO" id="GO:0008831">
    <property type="term" value="F:dTDP-4-dehydrorhamnose reductase activity"/>
    <property type="evidence" value="ECO:0007669"/>
    <property type="project" value="UniProtKB-EC"/>
</dbReference>
<dbReference type="RefSeq" id="WP_311707542.1">
    <property type="nucleotide sequence ID" value="NZ_JAVREL010000020.1"/>
</dbReference>
<accession>A0ABU2MXM5</accession>
<dbReference type="Gene3D" id="3.40.50.720">
    <property type="entry name" value="NAD(P)-binding Rossmann-like Domain"/>
    <property type="match status" value="1"/>
</dbReference>
<evidence type="ECO:0000256" key="3">
    <source>
        <dbReference type="SAM" id="MobiDB-lite"/>
    </source>
</evidence>
<evidence type="ECO:0000313" key="5">
    <source>
        <dbReference type="EMBL" id="MDT0346417.1"/>
    </source>
</evidence>
<feature type="domain" description="RmlD-like substrate binding" evidence="4">
    <location>
        <begin position="4"/>
        <end position="283"/>
    </location>
</feature>
<feature type="compositionally biased region" description="Basic and acidic residues" evidence="3">
    <location>
        <begin position="293"/>
        <end position="309"/>
    </location>
</feature>
<keyword evidence="6" id="KW-1185">Reference proteome</keyword>
<dbReference type="InterPro" id="IPR036291">
    <property type="entry name" value="NAD(P)-bd_dom_sf"/>
</dbReference>
<keyword evidence="2 5" id="KW-0560">Oxidoreductase</keyword>
<evidence type="ECO:0000259" key="4">
    <source>
        <dbReference type="Pfam" id="PF04321"/>
    </source>
</evidence>
<dbReference type="NCBIfam" id="TIGR01214">
    <property type="entry name" value="rmlD"/>
    <property type="match status" value="1"/>
</dbReference>
<dbReference type="PANTHER" id="PTHR10491">
    <property type="entry name" value="DTDP-4-DEHYDRORHAMNOSE REDUCTASE"/>
    <property type="match status" value="1"/>
</dbReference>
<name>A0ABU2MXM5_9ACTN</name>
<gene>
    <name evidence="5" type="primary">rfbD</name>
    <name evidence="5" type="ORF">RM590_28090</name>
</gene>
<evidence type="ECO:0000256" key="2">
    <source>
        <dbReference type="RuleBase" id="RU364082"/>
    </source>
</evidence>
<comment type="similarity">
    <text evidence="1 2">Belongs to the dTDP-4-dehydrorhamnose reductase family.</text>
</comment>
<evidence type="ECO:0000313" key="6">
    <source>
        <dbReference type="Proteomes" id="UP001183246"/>
    </source>
</evidence>
<comment type="caution">
    <text evidence="5">The sequence shown here is derived from an EMBL/GenBank/DDBJ whole genome shotgun (WGS) entry which is preliminary data.</text>
</comment>
<organism evidence="5 6">
    <name type="scientific">Streptomyces litchfieldiae</name>
    <dbReference type="NCBI Taxonomy" id="3075543"/>
    <lineage>
        <taxon>Bacteria</taxon>
        <taxon>Bacillati</taxon>
        <taxon>Actinomycetota</taxon>
        <taxon>Actinomycetes</taxon>
        <taxon>Kitasatosporales</taxon>
        <taxon>Streptomycetaceae</taxon>
        <taxon>Streptomyces</taxon>
    </lineage>
</organism>
<dbReference type="InterPro" id="IPR005913">
    <property type="entry name" value="dTDP_dehydrorham_reduct"/>
</dbReference>